<name>A0A9W7DIQ7_AMBMO</name>
<dbReference type="GO" id="GO:0004523">
    <property type="term" value="F:RNA-DNA hybrid ribonuclease activity"/>
    <property type="evidence" value="ECO:0007669"/>
    <property type="project" value="UniProtKB-EC"/>
</dbReference>
<evidence type="ECO:0000256" key="7">
    <source>
        <dbReference type="ARBA" id="ARBA00022695"/>
    </source>
</evidence>
<evidence type="ECO:0000256" key="10">
    <source>
        <dbReference type="ARBA" id="ARBA00022759"/>
    </source>
</evidence>
<dbReference type="GO" id="GO:0032196">
    <property type="term" value="P:transposition"/>
    <property type="evidence" value="ECO:0007669"/>
    <property type="project" value="UniProtKB-KW"/>
</dbReference>
<comment type="caution">
    <text evidence="27">The sequence shown here is derived from an EMBL/GenBank/DDBJ whole genome shotgun (WGS) entry which is preliminary data.</text>
</comment>
<evidence type="ECO:0000256" key="24">
    <source>
        <dbReference type="ARBA" id="ARBA00049244"/>
    </source>
</evidence>
<evidence type="ECO:0000256" key="2">
    <source>
        <dbReference type="ARBA" id="ARBA00004123"/>
    </source>
</evidence>
<evidence type="ECO:0000256" key="20">
    <source>
        <dbReference type="ARBA" id="ARBA00023268"/>
    </source>
</evidence>
<evidence type="ECO:0000256" key="12">
    <source>
        <dbReference type="ARBA" id="ARBA00022842"/>
    </source>
</evidence>
<keyword evidence="28" id="KW-1185">Reference proteome</keyword>
<keyword evidence="4" id="KW-0963">Cytoplasm</keyword>
<evidence type="ECO:0000256" key="1">
    <source>
        <dbReference type="ARBA" id="ARBA00000077"/>
    </source>
</evidence>
<dbReference type="OrthoDB" id="5423336at2759"/>
<keyword evidence="17" id="KW-0238">DNA-binding</keyword>
<dbReference type="InterPro" id="IPR043502">
    <property type="entry name" value="DNA/RNA_pol_sf"/>
</dbReference>
<gene>
    <name evidence="27" type="ORF">Amon01_000745000</name>
</gene>
<dbReference type="GO" id="GO:0005737">
    <property type="term" value="C:cytoplasm"/>
    <property type="evidence" value="ECO:0007669"/>
    <property type="project" value="UniProtKB-SubCell"/>
</dbReference>
<evidence type="ECO:0000256" key="8">
    <source>
        <dbReference type="ARBA" id="ARBA00022722"/>
    </source>
</evidence>
<dbReference type="GO" id="GO:0006310">
    <property type="term" value="P:DNA recombination"/>
    <property type="evidence" value="ECO:0007669"/>
    <property type="project" value="UniProtKB-KW"/>
</dbReference>
<dbReference type="GO" id="GO:0003677">
    <property type="term" value="F:DNA binding"/>
    <property type="evidence" value="ECO:0007669"/>
    <property type="project" value="UniProtKB-KW"/>
</dbReference>
<comment type="catalytic activity">
    <reaction evidence="23">
        <text>DNA(n) + a 2'-deoxyribonucleoside 5'-triphosphate = DNA(n+1) + diphosphate</text>
        <dbReference type="Rhea" id="RHEA:22508"/>
        <dbReference type="Rhea" id="RHEA-COMP:17339"/>
        <dbReference type="Rhea" id="RHEA-COMP:17340"/>
        <dbReference type="ChEBI" id="CHEBI:33019"/>
        <dbReference type="ChEBI" id="CHEBI:61560"/>
        <dbReference type="ChEBI" id="CHEBI:173112"/>
        <dbReference type="EC" id="2.7.7.49"/>
    </reaction>
</comment>
<keyword evidence="6" id="KW-0808">Transferase</keyword>
<keyword evidence="16" id="KW-0239">DNA-directed DNA polymerase</keyword>
<dbReference type="GO" id="GO:0046872">
    <property type="term" value="F:metal ion binding"/>
    <property type="evidence" value="ECO:0007669"/>
    <property type="project" value="UniProtKB-KW"/>
</dbReference>
<evidence type="ECO:0000256" key="23">
    <source>
        <dbReference type="ARBA" id="ARBA00048173"/>
    </source>
</evidence>
<evidence type="ECO:0000256" key="15">
    <source>
        <dbReference type="ARBA" id="ARBA00022918"/>
    </source>
</evidence>
<proteinExistence type="predicted"/>
<evidence type="ECO:0000256" key="9">
    <source>
        <dbReference type="ARBA" id="ARBA00022723"/>
    </source>
</evidence>
<evidence type="ECO:0000256" key="19">
    <source>
        <dbReference type="ARBA" id="ARBA00023242"/>
    </source>
</evidence>
<dbReference type="InterPro" id="IPR012337">
    <property type="entry name" value="RNaseH-like_sf"/>
</dbReference>
<dbReference type="Proteomes" id="UP001165063">
    <property type="component" value="Unassembled WGS sequence"/>
</dbReference>
<evidence type="ECO:0000256" key="13">
    <source>
        <dbReference type="ARBA" id="ARBA00022884"/>
    </source>
</evidence>
<dbReference type="Pfam" id="PF07727">
    <property type="entry name" value="RVT_2"/>
    <property type="match status" value="1"/>
</dbReference>
<evidence type="ECO:0000256" key="21">
    <source>
        <dbReference type="ARBA" id="ARBA00025590"/>
    </source>
</evidence>
<keyword evidence="11" id="KW-0378">Hydrolase</keyword>
<dbReference type="CDD" id="cd09272">
    <property type="entry name" value="RNase_HI_RT_Ty1"/>
    <property type="match status" value="1"/>
</dbReference>
<keyword evidence="7" id="KW-0548">Nucleotidyltransferase</keyword>
<dbReference type="GO" id="GO:0003723">
    <property type="term" value="F:RNA binding"/>
    <property type="evidence" value="ECO:0007669"/>
    <property type="project" value="UniProtKB-KW"/>
</dbReference>
<keyword evidence="5" id="KW-0815">Transposition</keyword>
<keyword evidence="13" id="KW-0694">RNA-binding</keyword>
<sequence>MLKADLSGIRMFNDLVVIDALIPNFPSPVRGFVYSITPDIKEDLHTFLNAYQNFLRASPGACKELLQSAPKSVNAINNNNNNNNNKKNKNNGTHRGGRFPRSKKKSNPLALATCYNCGKIGHSLFNSKCPKYEDVKQQIDNGVSKKTIIEKYRSAFDAHSVNSINHNLPTAPAAMRDVLDTAEEDIASLESNNFKTISILPNKNEDGSQPPAYRLTYKASYPKLDTCAGVTICNNPDLIHHYEEFDDTTSQLYTDATTAVGDHPIRIIGRGMLKIVAESVDGCSRSVVTSTLFAPDCGGTFISHEQLLNDGLEFRSLNRQPYLCWGKHEMLIGKNPIDNMPTIPIQHFVIAPHRVYGVHENYGHINRRKLLDSTEKGLIKLSEKERLELRNGGNCTDCNQGSAVSKQHKTGSRDKYLVRSPFFLVHSDLCQITSTKGTPVHGRYKYLATFMDNFSKFVFVSYLKTKDELSKQFSYFLQFVKTQFGKNVLVLMSDKGSEYLNTGFDEKLKSCGIIQRTTQGYDPQANGVAERLNSTLLSSIRTNLFSAGLPNKYWTEACDYVVALLNNVVVNPWVGDSPESFLRKQAGQDGYVSGFKFLQFGRMVNLHLQKRVLGKLDPRTTIAFYLGPAQTVLGGYKLLVPTKSSTILIEAKDIDTHCDDITYKDWLKRNNIIPTDPVADISVDYSLPTVCDEKTHANIPNPYRPVELLTLDEVKEALNVQNTLSLGGDLNLGGEETILQSSDDLDTTASTAPTASTATTNVPVEHTIEHDAEEKRLKVHKPDTVSMQLSTDSSISTIPEPSIVEQTIEGYEEVEHALNNNEYSAVSSAMVQDSFEEPDEEIITVPKKLRETYSNSTNIIRVPANRRFLRKRVNNIRFIPSAVSSLLINPKTISSISFKKALGGKDSDKWEEAINSHLHSLIKKDTWDAKQILTDDPHILNRTVKTKWVLDIKRSGKRKARLVARGDHQPDETISESFSPTMSYEVLRMILVNAVQTNKFLKFMDISSAYLNAPIDHEIYLALPQGVKSQYDKVLSNQSVVLKLKKAIFGLRQSSRLWYLRFTEYLCSVGFKQHKEVSCLLTYEQDGKVLANFGYFIDDCVISAVDEATADLIINKITSVFEATVSEKDSSGCIDMLGIKIKEYRTKSGVLNKIELNQADYITKLGARLGIFRGKRYMTPMTPNFKFDPHDEDNFMDVSGYKLSRKIKLYREYVGCLMYISLTTRPDLAFTSIYLSRFALYPHDKLFGQIRRAVNYLVASKNYKICYSNTKSKFMNPSTLTGYLEETKLVAFSDADLAGDVCSRKSTVACLFMIANGPVYWKTRAGEIVATSSTESELVGMVHAGKEFVYLLNVARILHMDMSSPHTCYVDNTSSITLAHTAACKGRTKHLGIMIAKANDLETEEKVYFKYIPTKDQLADILTKPVATTVMESIIKNILLV</sequence>
<evidence type="ECO:0000256" key="25">
    <source>
        <dbReference type="SAM" id="MobiDB-lite"/>
    </source>
</evidence>
<protein>
    <submittedName>
        <fullName evidence="27">Unnamed protein product</fullName>
    </submittedName>
</protein>
<keyword evidence="18" id="KW-0233">DNA recombination</keyword>
<dbReference type="SUPFAM" id="SSF53098">
    <property type="entry name" value="Ribonuclease H-like"/>
    <property type="match status" value="1"/>
</dbReference>
<dbReference type="InterPro" id="IPR036397">
    <property type="entry name" value="RNaseH_sf"/>
</dbReference>
<evidence type="ECO:0000256" key="6">
    <source>
        <dbReference type="ARBA" id="ARBA00022679"/>
    </source>
</evidence>
<dbReference type="GO" id="GO:0005634">
    <property type="term" value="C:nucleus"/>
    <property type="evidence" value="ECO:0007669"/>
    <property type="project" value="UniProtKB-SubCell"/>
</dbReference>
<keyword evidence="20" id="KW-0511">Multifunctional enzyme</keyword>
<dbReference type="GO" id="GO:0003887">
    <property type="term" value="F:DNA-directed DNA polymerase activity"/>
    <property type="evidence" value="ECO:0007669"/>
    <property type="project" value="UniProtKB-KW"/>
</dbReference>
<evidence type="ECO:0000256" key="3">
    <source>
        <dbReference type="ARBA" id="ARBA00004496"/>
    </source>
</evidence>
<evidence type="ECO:0000256" key="16">
    <source>
        <dbReference type="ARBA" id="ARBA00022932"/>
    </source>
</evidence>
<dbReference type="EMBL" id="BSXU01005548">
    <property type="protein sequence ID" value="GMG54485.1"/>
    <property type="molecule type" value="Genomic_DNA"/>
</dbReference>
<keyword evidence="9" id="KW-0479">Metal-binding</keyword>
<keyword evidence="14" id="KW-0229">DNA integration</keyword>
<dbReference type="InterPro" id="IPR001584">
    <property type="entry name" value="Integrase_cat-core"/>
</dbReference>
<dbReference type="PANTHER" id="PTHR42648">
    <property type="entry name" value="TRANSPOSASE, PUTATIVE-RELATED"/>
    <property type="match status" value="1"/>
</dbReference>
<dbReference type="SUPFAM" id="SSF56672">
    <property type="entry name" value="DNA/RNA polymerases"/>
    <property type="match status" value="1"/>
</dbReference>
<accession>A0A9W7DIQ7</accession>
<dbReference type="GO" id="GO:0015074">
    <property type="term" value="P:DNA integration"/>
    <property type="evidence" value="ECO:0007669"/>
    <property type="project" value="UniProtKB-KW"/>
</dbReference>
<comment type="catalytic activity">
    <reaction evidence="24">
        <text>DNA(n) + a 2'-deoxyribonucleoside 5'-triphosphate = DNA(n+1) + diphosphate</text>
        <dbReference type="Rhea" id="RHEA:22508"/>
        <dbReference type="Rhea" id="RHEA-COMP:17339"/>
        <dbReference type="Rhea" id="RHEA-COMP:17340"/>
        <dbReference type="ChEBI" id="CHEBI:33019"/>
        <dbReference type="ChEBI" id="CHEBI:61560"/>
        <dbReference type="ChEBI" id="CHEBI:173112"/>
        <dbReference type="EC" id="2.7.7.7"/>
    </reaction>
</comment>
<dbReference type="PANTHER" id="PTHR42648:SF11">
    <property type="entry name" value="TRANSPOSON TY4-P GAG-POL POLYPROTEIN"/>
    <property type="match status" value="1"/>
</dbReference>
<comment type="function">
    <text evidence="21">Reverse transcriptase/ribonuclease H (RT) is a multifunctional enzyme that catalyzes the conversion of the retro-elements RNA genome into dsDNA within the VLP. The enzyme displays a DNA polymerase activity that can copy either DNA or RNA templates, and a ribonuclease H (RNase H) activity that cleaves the RNA strand of RNA-DNA heteroduplexes during plus-strand synthesis and hydrolyzes RNA primers. The conversion leads to a linear dsDNA copy of the retrotransposon that includes long terminal repeats (LTRs) at both ends.</text>
</comment>
<dbReference type="InterPro" id="IPR039537">
    <property type="entry name" value="Retrotran_Ty1/copia-like"/>
</dbReference>
<evidence type="ECO:0000259" key="26">
    <source>
        <dbReference type="PROSITE" id="PS50994"/>
    </source>
</evidence>
<evidence type="ECO:0000256" key="4">
    <source>
        <dbReference type="ARBA" id="ARBA00022490"/>
    </source>
</evidence>
<keyword evidence="19" id="KW-0539">Nucleus</keyword>
<comment type="catalytic activity">
    <reaction evidence="1">
        <text>Endonucleolytic cleavage to 5'-phosphomonoester.</text>
        <dbReference type="EC" id="3.1.26.4"/>
    </reaction>
</comment>
<dbReference type="InterPro" id="IPR013103">
    <property type="entry name" value="RVT_2"/>
</dbReference>
<keyword evidence="8" id="KW-0540">Nuclease</keyword>
<feature type="domain" description="Integrase catalytic" evidence="26">
    <location>
        <begin position="417"/>
        <end position="586"/>
    </location>
</feature>
<feature type="region of interest" description="Disordered" evidence="25">
    <location>
        <begin position="73"/>
        <end position="105"/>
    </location>
</feature>
<evidence type="ECO:0000256" key="17">
    <source>
        <dbReference type="ARBA" id="ARBA00023125"/>
    </source>
</evidence>
<dbReference type="Gene3D" id="3.30.420.10">
    <property type="entry name" value="Ribonuclease H-like superfamily/Ribonuclease H"/>
    <property type="match status" value="1"/>
</dbReference>
<comment type="subcellular location">
    <subcellularLocation>
        <location evidence="3">Cytoplasm</location>
    </subcellularLocation>
    <subcellularLocation>
        <location evidence="2">Nucleus</location>
    </subcellularLocation>
</comment>
<organism evidence="27 28">
    <name type="scientific">Ambrosiozyma monospora</name>
    <name type="common">Yeast</name>
    <name type="synonym">Endomycopsis monosporus</name>
    <dbReference type="NCBI Taxonomy" id="43982"/>
    <lineage>
        <taxon>Eukaryota</taxon>
        <taxon>Fungi</taxon>
        <taxon>Dikarya</taxon>
        <taxon>Ascomycota</taxon>
        <taxon>Saccharomycotina</taxon>
        <taxon>Pichiomycetes</taxon>
        <taxon>Pichiales</taxon>
        <taxon>Pichiaceae</taxon>
        <taxon>Ambrosiozyma</taxon>
    </lineage>
</organism>
<evidence type="ECO:0000256" key="14">
    <source>
        <dbReference type="ARBA" id="ARBA00022908"/>
    </source>
</evidence>
<keyword evidence="10" id="KW-0255">Endonuclease</keyword>
<evidence type="ECO:0000313" key="28">
    <source>
        <dbReference type="Proteomes" id="UP001165063"/>
    </source>
</evidence>
<evidence type="ECO:0000256" key="5">
    <source>
        <dbReference type="ARBA" id="ARBA00022578"/>
    </source>
</evidence>
<keyword evidence="15" id="KW-0695">RNA-directed DNA polymerase</keyword>
<evidence type="ECO:0000256" key="11">
    <source>
        <dbReference type="ARBA" id="ARBA00022801"/>
    </source>
</evidence>
<dbReference type="GO" id="GO:0003964">
    <property type="term" value="F:RNA-directed DNA polymerase activity"/>
    <property type="evidence" value="ECO:0007669"/>
    <property type="project" value="UniProtKB-KW"/>
</dbReference>
<evidence type="ECO:0000313" key="27">
    <source>
        <dbReference type="EMBL" id="GMG54485.1"/>
    </source>
</evidence>
<feature type="compositionally biased region" description="Basic residues" evidence="25">
    <location>
        <begin position="95"/>
        <end position="105"/>
    </location>
</feature>
<evidence type="ECO:0000256" key="22">
    <source>
        <dbReference type="ARBA" id="ARBA00025615"/>
    </source>
</evidence>
<keyword evidence="12" id="KW-0460">Magnesium</keyword>
<reference evidence="27" key="1">
    <citation type="submission" date="2023-04" db="EMBL/GenBank/DDBJ databases">
        <title>Ambrosiozyma monospora NBRC 1965.</title>
        <authorList>
            <person name="Ichikawa N."/>
            <person name="Sato H."/>
            <person name="Tonouchi N."/>
        </authorList>
    </citation>
    <scope>NUCLEOTIDE SEQUENCE</scope>
    <source>
        <strain evidence="27">NBRC 1965</strain>
    </source>
</reference>
<comment type="function">
    <text evidence="22">Integrase (IN) targets the VLP to the nucleus, where a subparticle preintegration complex (PIC) containing at least integrase and the newly synthesized dsDNA copy of the retrotransposon must transit the nuclear membrane. Once in the nucleus, integrase performs the integration of the dsDNA into the host genome.</text>
</comment>
<dbReference type="Pfam" id="PF00665">
    <property type="entry name" value="rve"/>
    <property type="match status" value="1"/>
</dbReference>
<dbReference type="PROSITE" id="PS50994">
    <property type="entry name" value="INTEGRASE"/>
    <property type="match status" value="1"/>
</dbReference>
<evidence type="ECO:0000256" key="18">
    <source>
        <dbReference type="ARBA" id="ARBA00023172"/>
    </source>
</evidence>